<dbReference type="InterPro" id="IPR039426">
    <property type="entry name" value="TonB-dep_rcpt-like"/>
</dbReference>
<dbReference type="STRING" id="739143.SAMN05216297_108194"/>
<evidence type="ECO:0000256" key="8">
    <source>
        <dbReference type="ARBA" id="ARBA00023077"/>
    </source>
</evidence>
<dbReference type="Pfam" id="PF07715">
    <property type="entry name" value="Plug"/>
    <property type="match status" value="1"/>
</dbReference>
<dbReference type="InterPro" id="IPR036942">
    <property type="entry name" value="Beta-barrel_TonB_sf"/>
</dbReference>
<dbReference type="Gene3D" id="2.170.130.10">
    <property type="entry name" value="TonB-dependent receptor, plug domain"/>
    <property type="match status" value="1"/>
</dbReference>
<keyword evidence="3 12" id="KW-1134">Transmembrane beta strand</keyword>
<dbReference type="PANTHER" id="PTHR30069">
    <property type="entry name" value="TONB-DEPENDENT OUTER MEMBRANE RECEPTOR"/>
    <property type="match status" value="1"/>
</dbReference>
<evidence type="ECO:0000313" key="15">
    <source>
        <dbReference type="EMBL" id="SFD49501.1"/>
    </source>
</evidence>
<keyword evidence="9 12" id="KW-0472">Membrane</keyword>
<dbReference type="PANTHER" id="PTHR30069:SF29">
    <property type="entry name" value="HEMOGLOBIN AND HEMOGLOBIN-HAPTOGLOBIN-BINDING PROTEIN 1-RELATED"/>
    <property type="match status" value="1"/>
</dbReference>
<keyword evidence="4" id="KW-0406">Ion transport</keyword>
<gene>
    <name evidence="15" type="ORF">SAMN05216297_108194</name>
</gene>
<name>A0A1I1ST44_9FLAO</name>
<dbReference type="Gene3D" id="3.55.50.30">
    <property type="match status" value="1"/>
</dbReference>
<dbReference type="InterPro" id="IPR008969">
    <property type="entry name" value="CarboxyPept-like_regulatory"/>
</dbReference>
<sequence>MKLNLQPKKPYKNLGEKIPRFNFSNYLNVFAVLFMLFCSFSGQAQNVTINFKDASLETVLKEVAKQANYEVLYTQKMLKDAKPVTINVKNATLKEALNKIFSGQNLKYNLANQTIVVAASSKEKAESLGNEQIRVSGKVTNNKNEPFPGVTVTLSGTNRTSITDFDGGFIFDNVPSNGILECSGLTIETKSIAIGGRNTLTIIVEDKIAAMKEVVVTGYQTIARSNFTGAISKIDEKTLNENINSNLSSAIEGRVAGLMFQKNPNGIGSDQPILRGIGTFSSDQVGYSPLVVIDGLPTELTLDEINPYDIESVDVLKDAAAASIYGSRAANGIIVLTTKKGNGKLKVTINSDFFISDKPNLRDMNYASTSDMIDFEQAVYNRERARFADTATMFSSYGDIGNSNPKYYSPLYQLNRNLEEGKIDNTTYNSTLAQWRKNDYNKDYRDNVWQKEFRQRYNVAFSGSTTKQNTYVSLNYDKSLGRIKYNEGRNFNLYAKSSFQVNNWLNATFGVNGTYSNDDVTEFDLGNYDIQKRYERITDDNGNLVQSSFASIRDGFTSGAVLNPAMVEKISALSGFKSTSFNVLDALREGIEEQNSLSLRTFANIKAKLWKGLSYSTQFQYEVRKNDREQYLDVNSYRMRSAINALTGYNPTTNAYTYVDGFSTGGRYMQTSSQASNYSFRNQLDFNQEFAEGKHSVNALVGTEMRETFVPRSIEQLRYGYDPVTLSSAVLNNLALSQTGVSSYIFGSNRTLAALGRTQKEILHRYFSIFSTASYTYLSKYNITGSYRVDKADLFGVDPKYKNRPLWSAGLGWNISNEDFMKEVKWVTMLKLRSTYGINGNVDQSTTPYITATRRNDNLYQSLQYTNITAQPNPMLRWEKTQSTNIGVDYSLFRAKLNGTIDVYRKYSSDLLATTDLDPTVGALSRRINAGALLNKGIEFSAGSEWYNNGNFRINSNLVFAFNETTVRKVTRAQSTASSYVSAPTNFFVENDFFNSMYAYQYGGTVNGYPYVLDENGNPSITFDANGNPISTSIKTITNPDALVNVGTLMPTYTGSLSQRFSYKQFDLNFLFVFSGGNVMRKETIDMSSDAVNLSGITDRYTDTNRNGNTRLFVDFDESVRNYAGTISSQWRNSTANVVDGDYIKLRNISLGYNIPKAFATRMNITSAKFTFQMNNIWYWSAAGNRIDPEVYTVNSGTRNLPLPKTYLFGFNLTL</sequence>
<dbReference type="InterPro" id="IPR037066">
    <property type="entry name" value="Plug_dom_sf"/>
</dbReference>
<proteinExistence type="inferred from homology"/>
<feature type="domain" description="Secretin/TonB short N-terminal" evidence="14">
    <location>
        <begin position="69"/>
        <end position="120"/>
    </location>
</feature>
<dbReference type="AlphaFoldDB" id="A0A1I1ST44"/>
<comment type="subcellular location">
    <subcellularLocation>
        <location evidence="1 12">Cell outer membrane</location>
        <topology evidence="1 12">Multi-pass membrane protein</topology>
    </subcellularLocation>
</comment>
<protein>
    <submittedName>
        <fullName evidence="15">TonB-linked outer membrane protein, SusC/RagA family</fullName>
    </submittedName>
</protein>
<dbReference type="PROSITE" id="PS52016">
    <property type="entry name" value="TONB_DEPENDENT_REC_3"/>
    <property type="match status" value="1"/>
</dbReference>
<keyword evidence="5 12" id="KW-0812">Transmembrane</keyword>
<evidence type="ECO:0000256" key="7">
    <source>
        <dbReference type="ARBA" id="ARBA00023004"/>
    </source>
</evidence>
<dbReference type="Gene3D" id="2.40.170.20">
    <property type="entry name" value="TonB-dependent receptor, beta-barrel domain"/>
    <property type="match status" value="1"/>
</dbReference>
<reference evidence="16" key="1">
    <citation type="submission" date="2016-10" db="EMBL/GenBank/DDBJ databases">
        <authorList>
            <person name="Varghese N."/>
            <person name="Submissions S."/>
        </authorList>
    </citation>
    <scope>NUCLEOTIDE SEQUENCE [LARGE SCALE GENOMIC DNA]</scope>
    <source>
        <strain evidence="16">CGMCC 1.10370</strain>
    </source>
</reference>
<evidence type="ECO:0000256" key="13">
    <source>
        <dbReference type="RuleBase" id="RU003357"/>
    </source>
</evidence>
<dbReference type="InterPro" id="IPR023996">
    <property type="entry name" value="TonB-dep_OMP_SusC/RagA"/>
</dbReference>
<organism evidence="15 16">
    <name type="scientific">Flavobacterium phragmitis</name>
    <dbReference type="NCBI Taxonomy" id="739143"/>
    <lineage>
        <taxon>Bacteria</taxon>
        <taxon>Pseudomonadati</taxon>
        <taxon>Bacteroidota</taxon>
        <taxon>Flavobacteriia</taxon>
        <taxon>Flavobacteriales</taxon>
        <taxon>Flavobacteriaceae</taxon>
        <taxon>Flavobacterium</taxon>
    </lineage>
</organism>
<evidence type="ECO:0000259" key="14">
    <source>
        <dbReference type="SMART" id="SM00965"/>
    </source>
</evidence>
<keyword evidence="4" id="KW-0410">Iron transport</keyword>
<dbReference type="Pfam" id="PF00593">
    <property type="entry name" value="TonB_dep_Rec_b-barrel"/>
    <property type="match status" value="1"/>
</dbReference>
<keyword evidence="8 13" id="KW-0798">TonB box</keyword>
<keyword evidence="11 12" id="KW-0998">Cell outer membrane</keyword>
<evidence type="ECO:0000256" key="1">
    <source>
        <dbReference type="ARBA" id="ARBA00004571"/>
    </source>
</evidence>
<dbReference type="GO" id="GO:0015344">
    <property type="term" value="F:siderophore uptake transmembrane transporter activity"/>
    <property type="evidence" value="ECO:0007669"/>
    <property type="project" value="TreeGrafter"/>
</dbReference>
<dbReference type="RefSeq" id="WP_091495275.1">
    <property type="nucleotide sequence ID" value="NZ_FOMH01000008.1"/>
</dbReference>
<keyword evidence="7" id="KW-0408">Iron</keyword>
<evidence type="ECO:0000256" key="12">
    <source>
        <dbReference type="PROSITE-ProRule" id="PRU01360"/>
    </source>
</evidence>
<dbReference type="InterPro" id="IPR011662">
    <property type="entry name" value="Secretin/TonB_short_N"/>
</dbReference>
<dbReference type="Gene3D" id="2.60.40.1120">
    <property type="entry name" value="Carboxypeptidase-like, regulatory domain"/>
    <property type="match status" value="1"/>
</dbReference>
<dbReference type="SMART" id="SM00965">
    <property type="entry name" value="STN"/>
    <property type="match status" value="1"/>
</dbReference>
<dbReference type="SUPFAM" id="SSF56935">
    <property type="entry name" value="Porins"/>
    <property type="match status" value="1"/>
</dbReference>
<dbReference type="InterPro" id="IPR023997">
    <property type="entry name" value="TonB-dep_OMP_SusC/RagA_CS"/>
</dbReference>
<accession>A0A1I1ST44</accession>
<keyword evidence="10" id="KW-0675">Receptor</keyword>
<keyword evidence="2 12" id="KW-0813">Transport</keyword>
<dbReference type="InterPro" id="IPR000531">
    <property type="entry name" value="Beta-barrel_TonB"/>
</dbReference>
<dbReference type="InterPro" id="IPR012910">
    <property type="entry name" value="Plug_dom"/>
</dbReference>
<dbReference type="OrthoDB" id="9768177at2"/>
<dbReference type="Proteomes" id="UP000199672">
    <property type="component" value="Unassembled WGS sequence"/>
</dbReference>
<evidence type="ECO:0000313" key="16">
    <source>
        <dbReference type="Proteomes" id="UP000199672"/>
    </source>
</evidence>
<evidence type="ECO:0000256" key="3">
    <source>
        <dbReference type="ARBA" id="ARBA00022452"/>
    </source>
</evidence>
<evidence type="ECO:0000256" key="2">
    <source>
        <dbReference type="ARBA" id="ARBA00022448"/>
    </source>
</evidence>
<evidence type="ECO:0000256" key="11">
    <source>
        <dbReference type="ARBA" id="ARBA00023237"/>
    </source>
</evidence>
<dbReference type="NCBIfam" id="TIGR04056">
    <property type="entry name" value="OMP_RagA_SusC"/>
    <property type="match status" value="1"/>
</dbReference>
<keyword evidence="6" id="KW-0732">Signal</keyword>
<dbReference type="EMBL" id="FOMH01000008">
    <property type="protein sequence ID" value="SFD49501.1"/>
    <property type="molecule type" value="Genomic_DNA"/>
</dbReference>
<dbReference type="GO" id="GO:0044718">
    <property type="term" value="P:siderophore transmembrane transport"/>
    <property type="evidence" value="ECO:0007669"/>
    <property type="project" value="TreeGrafter"/>
</dbReference>
<dbReference type="Pfam" id="PF13715">
    <property type="entry name" value="CarbopepD_reg_2"/>
    <property type="match status" value="1"/>
</dbReference>
<evidence type="ECO:0000256" key="9">
    <source>
        <dbReference type="ARBA" id="ARBA00023136"/>
    </source>
</evidence>
<keyword evidence="16" id="KW-1185">Reference proteome</keyword>
<evidence type="ECO:0000256" key="10">
    <source>
        <dbReference type="ARBA" id="ARBA00023170"/>
    </source>
</evidence>
<evidence type="ECO:0000256" key="4">
    <source>
        <dbReference type="ARBA" id="ARBA00022496"/>
    </source>
</evidence>
<evidence type="ECO:0000256" key="6">
    <source>
        <dbReference type="ARBA" id="ARBA00022729"/>
    </source>
</evidence>
<evidence type="ECO:0000256" key="5">
    <source>
        <dbReference type="ARBA" id="ARBA00022692"/>
    </source>
</evidence>
<dbReference type="NCBIfam" id="TIGR04057">
    <property type="entry name" value="SusC_RagA_signa"/>
    <property type="match status" value="1"/>
</dbReference>
<dbReference type="GO" id="GO:0009279">
    <property type="term" value="C:cell outer membrane"/>
    <property type="evidence" value="ECO:0007669"/>
    <property type="project" value="UniProtKB-SubCell"/>
</dbReference>
<dbReference type="Pfam" id="PF07660">
    <property type="entry name" value="STN"/>
    <property type="match status" value="1"/>
</dbReference>
<dbReference type="SUPFAM" id="SSF49464">
    <property type="entry name" value="Carboxypeptidase regulatory domain-like"/>
    <property type="match status" value="1"/>
</dbReference>
<comment type="similarity">
    <text evidence="12 13">Belongs to the TonB-dependent receptor family.</text>
</comment>